<proteinExistence type="predicted"/>
<keyword evidence="1" id="KW-0812">Transmembrane</keyword>
<accession>A0A1X7EBB8</accession>
<dbReference type="AlphaFoldDB" id="A0A1X7EBB8"/>
<evidence type="ECO:0000313" key="3">
    <source>
        <dbReference type="Proteomes" id="UP000192936"/>
    </source>
</evidence>
<gene>
    <name evidence="2" type="ORF">SAMN02982917_1416</name>
</gene>
<organism evidence="2 3">
    <name type="scientific">Azospirillum oryzae</name>
    <dbReference type="NCBI Taxonomy" id="286727"/>
    <lineage>
        <taxon>Bacteria</taxon>
        <taxon>Pseudomonadati</taxon>
        <taxon>Pseudomonadota</taxon>
        <taxon>Alphaproteobacteria</taxon>
        <taxon>Rhodospirillales</taxon>
        <taxon>Azospirillaceae</taxon>
        <taxon>Azospirillum</taxon>
    </lineage>
</organism>
<dbReference type="OrthoDB" id="7305412at2"/>
<keyword evidence="1" id="KW-1133">Transmembrane helix</keyword>
<protein>
    <submittedName>
        <fullName evidence="2">Uncharacterized protein</fullName>
    </submittedName>
</protein>
<dbReference type="Proteomes" id="UP000192936">
    <property type="component" value="Unassembled WGS sequence"/>
</dbReference>
<dbReference type="RefSeq" id="WP_085083677.1">
    <property type="nucleotide sequence ID" value="NZ_FXAK01000002.1"/>
</dbReference>
<name>A0A1X7EBB8_9PROT</name>
<sequence length="142" mass="15442">MTLKEFKRYAAAYGADLDRWPRSVRMDALALLGGSAEARDLLADAAITDALLDAASTPLISARREAQVYDRIADCLAQRIVPEFVPWFLSRPPFRPAPLAGFLAAMALAGFLSYSQGLISFEKTSTPDLSGVMIVSYLGDVR</sequence>
<keyword evidence="1" id="KW-0472">Membrane</keyword>
<reference evidence="2 3" key="1">
    <citation type="submission" date="2017-04" db="EMBL/GenBank/DDBJ databases">
        <authorList>
            <person name="Afonso C.L."/>
            <person name="Miller P.J."/>
            <person name="Scott M.A."/>
            <person name="Spackman E."/>
            <person name="Goraichik I."/>
            <person name="Dimitrov K.M."/>
            <person name="Suarez D.L."/>
            <person name="Swayne D.E."/>
        </authorList>
    </citation>
    <scope>NUCLEOTIDE SEQUENCE [LARGE SCALE GENOMIC DNA]</scope>
    <source>
        <strain evidence="2 3">A2P</strain>
    </source>
</reference>
<dbReference type="STRING" id="286727.SAMN02982917_1416"/>
<feature type="transmembrane region" description="Helical" evidence="1">
    <location>
        <begin position="99"/>
        <end position="119"/>
    </location>
</feature>
<dbReference type="EMBL" id="FXAK01000002">
    <property type="protein sequence ID" value="SMF30512.1"/>
    <property type="molecule type" value="Genomic_DNA"/>
</dbReference>
<evidence type="ECO:0000313" key="2">
    <source>
        <dbReference type="EMBL" id="SMF30512.1"/>
    </source>
</evidence>
<evidence type="ECO:0000256" key="1">
    <source>
        <dbReference type="SAM" id="Phobius"/>
    </source>
</evidence>